<feature type="compositionally biased region" description="Basic and acidic residues" evidence="1">
    <location>
        <begin position="17"/>
        <end position="32"/>
    </location>
</feature>
<evidence type="ECO:0000313" key="2">
    <source>
        <dbReference type="EMBL" id="GAJ20347.1"/>
    </source>
</evidence>
<feature type="region of interest" description="Disordered" evidence="1">
    <location>
        <begin position="9"/>
        <end position="32"/>
    </location>
</feature>
<dbReference type="EMBL" id="BARW01043499">
    <property type="protein sequence ID" value="GAJ20347.1"/>
    <property type="molecule type" value="Genomic_DNA"/>
</dbReference>
<comment type="caution">
    <text evidence="2">The sequence shown here is derived from an EMBL/GenBank/DDBJ whole genome shotgun (WGS) entry which is preliminary data.</text>
</comment>
<gene>
    <name evidence="2" type="ORF">S12H4_63660</name>
</gene>
<reference evidence="2" key="1">
    <citation type="journal article" date="2014" name="Front. Microbiol.">
        <title>High frequency of phylogenetically diverse reductive dehalogenase-homologous genes in deep subseafloor sedimentary metagenomes.</title>
        <authorList>
            <person name="Kawai M."/>
            <person name="Futagami T."/>
            <person name="Toyoda A."/>
            <person name="Takaki Y."/>
            <person name="Nishi S."/>
            <person name="Hori S."/>
            <person name="Arai W."/>
            <person name="Tsubouchi T."/>
            <person name="Morono Y."/>
            <person name="Uchiyama I."/>
            <person name="Ito T."/>
            <person name="Fujiyama A."/>
            <person name="Inagaki F."/>
            <person name="Takami H."/>
        </authorList>
    </citation>
    <scope>NUCLEOTIDE SEQUENCE</scope>
    <source>
        <strain evidence="2">Expedition CK06-06</strain>
    </source>
</reference>
<feature type="non-terminal residue" evidence="2">
    <location>
        <position position="32"/>
    </location>
</feature>
<proteinExistence type="predicted"/>
<sequence>DTIYVLDLHGNAKKKEKAPDGSKDENVFKIQQ</sequence>
<organism evidence="2">
    <name type="scientific">marine sediment metagenome</name>
    <dbReference type="NCBI Taxonomy" id="412755"/>
    <lineage>
        <taxon>unclassified sequences</taxon>
        <taxon>metagenomes</taxon>
        <taxon>ecological metagenomes</taxon>
    </lineage>
</organism>
<accession>X1VLR2</accession>
<name>X1VLR2_9ZZZZ</name>
<evidence type="ECO:0000256" key="1">
    <source>
        <dbReference type="SAM" id="MobiDB-lite"/>
    </source>
</evidence>
<dbReference type="AlphaFoldDB" id="X1VLR2"/>
<feature type="non-terminal residue" evidence="2">
    <location>
        <position position="1"/>
    </location>
</feature>
<protein>
    <submittedName>
        <fullName evidence="2">Uncharacterized protein</fullName>
    </submittedName>
</protein>